<reference evidence="1 2" key="1">
    <citation type="submission" date="2018-08" db="EMBL/GenBank/DDBJ databases">
        <title>Recombination of ecologically and evolutionarily significant loci maintains genetic cohesion in the Pseudomonas syringae species complex.</title>
        <authorList>
            <person name="Dillon M."/>
            <person name="Thakur S."/>
            <person name="Almeida R.N.D."/>
            <person name="Weir B.S."/>
            <person name="Guttman D.S."/>
        </authorList>
    </citation>
    <scope>NUCLEOTIDE SEQUENCE [LARGE SCALE GENOMIC DNA]</scope>
    <source>
        <strain evidence="1 2">ICMP 8902</strain>
    </source>
</reference>
<accession>A0A3M3YJ01</accession>
<gene>
    <name evidence="1" type="ORF">ALQ33_200109</name>
</gene>
<dbReference type="InterPro" id="IPR053842">
    <property type="entry name" value="NikA-like"/>
</dbReference>
<dbReference type="AlphaFoldDB" id="A0A3M3YJ01"/>
<dbReference type="Pfam" id="PF21983">
    <property type="entry name" value="NikA-like"/>
    <property type="match status" value="1"/>
</dbReference>
<evidence type="ECO:0000313" key="2">
    <source>
        <dbReference type="Proteomes" id="UP000279372"/>
    </source>
</evidence>
<name>A0A3M3YJ01_9PSED</name>
<dbReference type="Proteomes" id="UP000279372">
    <property type="component" value="Unassembled WGS sequence"/>
</dbReference>
<dbReference type="InterPro" id="IPR047751">
    <property type="entry name" value="MobA-like"/>
</dbReference>
<sequence>MSSSENRKRTVNLKLRCLPEEADKIKEKAIDSGVSISEFLRCAALERKTRSTIDSQIINELRRLGGLQKHLFTEGGGHTTGGLVSKEYAEVLVNIKCAIQRIEG</sequence>
<protein>
    <submittedName>
        <fullName evidence="1">Uncharacterized protein</fullName>
    </submittedName>
</protein>
<evidence type="ECO:0000313" key="1">
    <source>
        <dbReference type="EMBL" id="RMO82510.1"/>
    </source>
</evidence>
<proteinExistence type="predicted"/>
<dbReference type="NCBIfam" id="NF041264">
    <property type="entry name" value="MobA"/>
    <property type="match status" value="1"/>
</dbReference>
<organism evidence="1 2">
    <name type="scientific">Pseudomonas syringae pv. philadelphi</name>
    <dbReference type="NCBI Taxonomy" id="251706"/>
    <lineage>
        <taxon>Bacteria</taxon>
        <taxon>Pseudomonadati</taxon>
        <taxon>Pseudomonadota</taxon>
        <taxon>Gammaproteobacteria</taxon>
        <taxon>Pseudomonadales</taxon>
        <taxon>Pseudomonadaceae</taxon>
        <taxon>Pseudomonas</taxon>
    </lineage>
</organism>
<comment type="caution">
    <text evidence="1">The sequence shown here is derived from an EMBL/GenBank/DDBJ whole genome shotgun (WGS) entry which is preliminary data.</text>
</comment>
<dbReference type="RefSeq" id="WP_122223665.1">
    <property type="nucleotide sequence ID" value="NZ_RBQB01000299.1"/>
</dbReference>
<dbReference type="EMBL" id="RBQB01000299">
    <property type="protein sequence ID" value="RMO82510.1"/>
    <property type="molecule type" value="Genomic_DNA"/>
</dbReference>